<dbReference type="PANTHER" id="PTHR10192:SF5">
    <property type="entry name" value="GEPHYRIN"/>
    <property type="match status" value="1"/>
</dbReference>
<sequence>MSLLPVADALKTIIDAISPTKNEVVPLSQANGRILAHDIAAVFDQPPFDGSAMDGYALNATDGQLGAKLEVVGISAAGEAFDGTLTTGQCTRIYTGAPMPKGANAVIMQEKITRDGDTITLEDDVAAGQNVRDKGNDFALGDVLVGMDTKLSPFHLALAAAANHPTLQVRKAPKMTLVATGDELVPPGATLQKDQIIASNGFGLTPLFTHFGADVKDGGIIKDDRETLKNELKRLLDEKPDILVTTGGASVGDRDYVKEVLEELGVDLSFWKIAVRPGKPLMFGTKGKTTIFGLPGNPVSALVTGTVFVVPAIKAKLGQSPQHMVVQLPLTTDMSSNGPRQHYRRAKLVTKPDATLGVDPNMQSDSAHLTSLSQSDSFVVQPPLCKGKAEGELVDVLIMPWAVS</sequence>
<gene>
    <name evidence="8" type="primary">moeA</name>
    <name evidence="8" type="ORF">GCM10007879_27220</name>
</gene>
<comment type="similarity">
    <text evidence="3 6">Belongs to the MoeA family.</text>
</comment>
<feature type="domain" description="MoaB/Mog" evidence="7">
    <location>
        <begin position="176"/>
        <end position="315"/>
    </location>
</feature>
<dbReference type="Gene3D" id="3.90.105.10">
    <property type="entry name" value="Molybdopterin biosynthesis moea protein, domain 2"/>
    <property type="match status" value="1"/>
</dbReference>
<evidence type="ECO:0000313" key="8">
    <source>
        <dbReference type="EMBL" id="GLQ18473.1"/>
    </source>
</evidence>
<dbReference type="InterPro" id="IPR036425">
    <property type="entry name" value="MoaB/Mog-like_dom_sf"/>
</dbReference>
<dbReference type="CDD" id="cd00887">
    <property type="entry name" value="MoeA"/>
    <property type="match status" value="1"/>
</dbReference>
<dbReference type="InterPro" id="IPR008284">
    <property type="entry name" value="MoCF_biosynth_CS"/>
</dbReference>
<dbReference type="SMART" id="SM00852">
    <property type="entry name" value="MoCF_biosynth"/>
    <property type="match status" value="1"/>
</dbReference>
<dbReference type="SUPFAM" id="SSF53218">
    <property type="entry name" value="Molybdenum cofactor biosynthesis proteins"/>
    <property type="match status" value="1"/>
</dbReference>
<dbReference type="Pfam" id="PF00994">
    <property type="entry name" value="MoCF_biosynth"/>
    <property type="match status" value="1"/>
</dbReference>
<dbReference type="RefSeq" id="WP_284365436.1">
    <property type="nucleotide sequence ID" value="NZ_BSNI01000002.1"/>
</dbReference>
<dbReference type="PANTHER" id="PTHR10192">
    <property type="entry name" value="MOLYBDOPTERIN BIOSYNTHESIS PROTEIN"/>
    <property type="match status" value="1"/>
</dbReference>
<keyword evidence="6" id="KW-0808">Transferase</keyword>
<keyword evidence="9" id="KW-1185">Reference proteome</keyword>
<dbReference type="EC" id="2.10.1.1" evidence="6"/>
<dbReference type="InterPro" id="IPR001453">
    <property type="entry name" value="MoaB/Mog_dom"/>
</dbReference>
<dbReference type="Gene3D" id="2.40.340.10">
    <property type="entry name" value="MoeA, C-terminal, domain IV"/>
    <property type="match status" value="1"/>
</dbReference>
<keyword evidence="6" id="KW-0500">Molybdenum</keyword>
<reference evidence="8" key="1">
    <citation type="journal article" date="2014" name="Int. J. Syst. Evol. Microbiol.">
        <title>Complete genome of a new Firmicutes species belonging to the dominant human colonic microbiota ('Ruminococcus bicirculans') reveals two chromosomes and a selective capacity to utilize plant glucans.</title>
        <authorList>
            <consortium name="NISC Comparative Sequencing Program"/>
            <person name="Wegmann U."/>
            <person name="Louis P."/>
            <person name="Goesmann A."/>
            <person name="Henrissat B."/>
            <person name="Duncan S.H."/>
            <person name="Flint H.J."/>
        </authorList>
    </citation>
    <scope>NUCLEOTIDE SEQUENCE</scope>
    <source>
        <strain evidence="8">NBRC 107169</strain>
    </source>
</reference>
<evidence type="ECO:0000256" key="6">
    <source>
        <dbReference type="RuleBase" id="RU365090"/>
    </source>
</evidence>
<comment type="catalytic activity">
    <reaction evidence="5">
        <text>adenylyl-molybdopterin + molybdate = Mo-molybdopterin + AMP + H(+)</text>
        <dbReference type="Rhea" id="RHEA:35047"/>
        <dbReference type="ChEBI" id="CHEBI:15378"/>
        <dbReference type="ChEBI" id="CHEBI:36264"/>
        <dbReference type="ChEBI" id="CHEBI:62727"/>
        <dbReference type="ChEBI" id="CHEBI:71302"/>
        <dbReference type="ChEBI" id="CHEBI:456215"/>
        <dbReference type="EC" id="2.10.1.1"/>
    </reaction>
</comment>
<reference evidence="8" key="2">
    <citation type="submission" date="2023-01" db="EMBL/GenBank/DDBJ databases">
        <title>Draft genome sequence of Maritalea porphyrae strain NBRC 107169.</title>
        <authorList>
            <person name="Sun Q."/>
            <person name="Mori K."/>
        </authorList>
    </citation>
    <scope>NUCLEOTIDE SEQUENCE</scope>
    <source>
        <strain evidence="8">NBRC 107169</strain>
    </source>
</reference>
<comment type="cofactor">
    <cofactor evidence="6">
        <name>Mg(2+)</name>
        <dbReference type="ChEBI" id="CHEBI:18420"/>
    </cofactor>
</comment>
<dbReference type="SUPFAM" id="SSF63867">
    <property type="entry name" value="MoeA C-terminal domain-like"/>
    <property type="match status" value="1"/>
</dbReference>
<comment type="pathway">
    <text evidence="2 6">Cofactor biosynthesis; molybdopterin biosynthesis.</text>
</comment>
<evidence type="ECO:0000259" key="7">
    <source>
        <dbReference type="SMART" id="SM00852"/>
    </source>
</evidence>
<keyword evidence="6" id="KW-0479">Metal-binding</keyword>
<organism evidence="8 9">
    <name type="scientific">Maritalea porphyrae</name>
    <dbReference type="NCBI Taxonomy" id="880732"/>
    <lineage>
        <taxon>Bacteria</taxon>
        <taxon>Pseudomonadati</taxon>
        <taxon>Pseudomonadota</taxon>
        <taxon>Alphaproteobacteria</taxon>
        <taxon>Hyphomicrobiales</taxon>
        <taxon>Devosiaceae</taxon>
        <taxon>Maritalea</taxon>
    </lineage>
</organism>
<accession>A0ABQ5UV85</accession>
<dbReference type="Pfam" id="PF03453">
    <property type="entry name" value="MoeA_N"/>
    <property type="match status" value="1"/>
</dbReference>
<evidence type="ECO:0000256" key="4">
    <source>
        <dbReference type="ARBA" id="ARBA00023150"/>
    </source>
</evidence>
<dbReference type="Gene3D" id="2.170.190.11">
    <property type="entry name" value="Molybdopterin biosynthesis moea protein, domain 3"/>
    <property type="match status" value="1"/>
</dbReference>
<dbReference type="PROSITE" id="PS01079">
    <property type="entry name" value="MOCF_BIOSYNTHESIS_2"/>
    <property type="match status" value="1"/>
</dbReference>
<dbReference type="NCBIfam" id="NF045515">
    <property type="entry name" value="Glp_gephyrin"/>
    <property type="match status" value="1"/>
</dbReference>
<evidence type="ECO:0000256" key="2">
    <source>
        <dbReference type="ARBA" id="ARBA00005046"/>
    </source>
</evidence>
<keyword evidence="4 6" id="KW-0501">Molybdenum cofactor biosynthesis</keyword>
<dbReference type="InterPro" id="IPR038987">
    <property type="entry name" value="MoeA-like"/>
</dbReference>
<protein>
    <recommendedName>
        <fullName evidence="6">Molybdopterin molybdenumtransferase</fullName>
        <ecNumber evidence="6">2.10.1.1</ecNumber>
    </recommendedName>
</protein>
<dbReference type="Pfam" id="PF03454">
    <property type="entry name" value="MoeA_C"/>
    <property type="match status" value="1"/>
</dbReference>
<evidence type="ECO:0000256" key="3">
    <source>
        <dbReference type="ARBA" id="ARBA00010763"/>
    </source>
</evidence>
<dbReference type="Proteomes" id="UP001161405">
    <property type="component" value="Unassembled WGS sequence"/>
</dbReference>
<dbReference type="Gene3D" id="3.40.980.10">
    <property type="entry name" value="MoaB/Mog-like domain"/>
    <property type="match status" value="1"/>
</dbReference>
<dbReference type="InterPro" id="IPR036135">
    <property type="entry name" value="MoeA_linker/N_sf"/>
</dbReference>
<evidence type="ECO:0000313" key="9">
    <source>
        <dbReference type="Proteomes" id="UP001161405"/>
    </source>
</evidence>
<dbReference type="EMBL" id="BSNI01000002">
    <property type="protein sequence ID" value="GLQ18473.1"/>
    <property type="molecule type" value="Genomic_DNA"/>
</dbReference>
<comment type="function">
    <text evidence="1 6">Catalyzes the insertion of molybdate into adenylated molybdopterin with the concomitant release of AMP.</text>
</comment>
<dbReference type="InterPro" id="IPR036688">
    <property type="entry name" value="MoeA_C_domain_IV_sf"/>
</dbReference>
<dbReference type="InterPro" id="IPR005111">
    <property type="entry name" value="MoeA_C_domain_IV"/>
</dbReference>
<name>A0ABQ5UV85_9HYPH</name>
<dbReference type="InterPro" id="IPR005110">
    <property type="entry name" value="MoeA_linker/N"/>
</dbReference>
<evidence type="ECO:0000256" key="5">
    <source>
        <dbReference type="ARBA" id="ARBA00047317"/>
    </source>
</evidence>
<evidence type="ECO:0000256" key="1">
    <source>
        <dbReference type="ARBA" id="ARBA00002901"/>
    </source>
</evidence>
<dbReference type="SUPFAM" id="SSF63882">
    <property type="entry name" value="MoeA N-terminal region -like"/>
    <property type="match status" value="1"/>
</dbReference>
<keyword evidence="6" id="KW-0460">Magnesium</keyword>
<proteinExistence type="inferred from homology"/>
<comment type="caution">
    <text evidence="8">The sequence shown here is derived from an EMBL/GenBank/DDBJ whole genome shotgun (WGS) entry which is preliminary data.</text>
</comment>
<dbReference type="NCBIfam" id="TIGR00177">
    <property type="entry name" value="molyb_syn"/>
    <property type="match status" value="1"/>
</dbReference>